<protein>
    <submittedName>
        <fullName evidence="1">Phosphonate metabolism protein PhnG</fullName>
    </submittedName>
</protein>
<gene>
    <name evidence="1" type="ORF">ANTHELSMS3_02919</name>
</gene>
<dbReference type="OrthoDB" id="7948453at2"/>
<evidence type="ECO:0000313" key="1">
    <source>
        <dbReference type="EMBL" id="ASP21572.1"/>
    </source>
</evidence>
<keyword evidence="2" id="KW-1185">Reference proteome</keyword>
<reference evidence="1 2" key="1">
    <citation type="submission" date="2017-07" db="EMBL/GenBank/DDBJ databases">
        <title>Genome Sequence of Antarctobacter heliothermus Strain SMS3 Isolated from a culture of the Diatom Skeletonema marinoi.</title>
        <authorList>
            <person name="Topel M."/>
            <person name="Pinder M.I.M."/>
            <person name="Johansson O.N."/>
            <person name="Kourtchenko O."/>
            <person name="Godhe A."/>
            <person name="Clarke A.K."/>
        </authorList>
    </citation>
    <scope>NUCLEOTIDE SEQUENCE [LARGE SCALE GENOMIC DNA]</scope>
    <source>
        <strain evidence="1 2">SMS3</strain>
    </source>
</reference>
<dbReference type="EMBL" id="CP022540">
    <property type="protein sequence ID" value="ASP21572.1"/>
    <property type="molecule type" value="Genomic_DNA"/>
</dbReference>
<accession>A0A222E5Z8</accession>
<proteinExistence type="predicted"/>
<dbReference type="RefSeq" id="WP_094035463.1">
    <property type="nucleotide sequence ID" value="NZ_CP022540.1"/>
</dbReference>
<organism evidence="1 2">
    <name type="scientific">Antarctobacter heliothermus</name>
    <dbReference type="NCBI Taxonomy" id="74033"/>
    <lineage>
        <taxon>Bacteria</taxon>
        <taxon>Pseudomonadati</taxon>
        <taxon>Pseudomonadota</taxon>
        <taxon>Alphaproteobacteria</taxon>
        <taxon>Rhodobacterales</taxon>
        <taxon>Roseobacteraceae</taxon>
        <taxon>Antarctobacter</taxon>
    </lineage>
</organism>
<dbReference type="Pfam" id="PF06754">
    <property type="entry name" value="PhnG"/>
    <property type="match status" value="1"/>
</dbReference>
<sequence length="147" mass="16091">MTQCIGTAPDHNHEHMLSVLARADATRLKTFVEPLIADLGDIEVRENRTGLVMLPMRDTAQGTHFHLGEVLVSEAHITAAGCEGYGMRRGRDLEAAMAMAIVDLCAAMGLHRDVCADFVAAEATTQADDDHETLRRVEATRVDMETF</sequence>
<dbReference type="KEGG" id="aht:ANTHELSMS3_02919"/>
<dbReference type="Proteomes" id="UP000203589">
    <property type="component" value="Chromosome"/>
</dbReference>
<name>A0A222E5Z8_9RHOB</name>
<dbReference type="InterPro" id="IPR009609">
    <property type="entry name" value="Phosphonate_metab_PhnG"/>
</dbReference>
<dbReference type="AlphaFoldDB" id="A0A222E5Z8"/>
<evidence type="ECO:0000313" key="2">
    <source>
        <dbReference type="Proteomes" id="UP000203589"/>
    </source>
</evidence>
<dbReference type="GO" id="GO:0015716">
    <property type="term" value="P:organic phosphonate transport"/>
    <property type="evidence" value="ECO:0007669"/>
    <property type="project" value="InterPro"/>
</dbReference>
<dbReference type="GO" id="GO:0019634">
    <property type="term" value="P:organic phosphonate metabolic process"/>
    <property type="evidence" value="ECO:0007669"/>
    <property type="project" value="InterPro"/>
</dbReference>